<dbReference type="InterPro" id="IPR018376">
    <property type="entry name" value="Enoyl-CoA_hyd/isom_CS"/>
</dbReference>
<dbReference type="InterPro" id="IPR051683">
    <property type="entry name" value="Enoyl-CoA_Hydratase/Isomerase"/>
</dbReference>
<dbReference type="Proteomes" id="UP000275579">
    <property type="component" value="Chromosome"/>
</dbReference>
<comment type="similarity">
    <text evidence="1 2">Belongs to the enoyl-CoA hydratase/isomerase family.</text>
</comment>
<reference evidence="3 4" key="1">
    <citation type="submission" date="2018-04" db="EMBL/GenBank/DDBJ databases">
        <title>Complete genome sequences of Streptomyces lydicus strain WYEC and characterization of antagonistic properties of biological control agents.</title>
        <authorList>
            <person name="Mariita R.M."/>
            <person name="Sello J.K."/>
        </authorList>
    </citation>
    <scope>NUCLEOTIDE SEQUENCE [LARGE SCALE GENOMIC DNA]</scope>
    <source>
        <strain evidence="3 4">WYEC 108</strain>
    </source>
</reference>
<dbReference type="GO" id="GO:0003824">
    <property type="term" value="F:catalytic activity"/>
    <property type="evidence" value="ECO:0007669"/>
    <property type="project" value="InterPro"/>
</dbReference>
<dbReference type="CDD" id="cd06558">
    <property type="entry name" value="crotonase-like"/>
    <property type="match status" value="1"/>
</dbReference>
<dbReference type="PANTHER" id="PTHR42964:SF1">
    <property type="entry name" value="POLYKETIDE BIOSYNTHESIS ENOYL-COA HYDRATASE PKSH-RELATED"/>
    <property type="match status" value="1"/>
</dbReference>
<evidence type="ECO:0000313" key="3">
    <source>
        <dbReference type="EMBL" id="AZS75670.1"/>
    </source>
</evidence>
<dbReference type="InterPro" id="IPR001753">
    <property type="entry name" value="Enoyl-CoA_hydra/iso"/>
</dbReference>
<dbReference type="Pfam" id="PF00378">
    <property type="entry name" value="ECH_1"/>
    <property type="match status" value="1"/>
</dbReference>
<evidence type="ECO:0000313" key="4">
    <source>
        <dbReference type="Proteomes" id="UP000275579"/>
    </source>
</evidence>
<dbReference type="EMBL" id="CP029042">
    <property type="protein sequence ID" value="AZS75670.1"/>
    <property type="molecule type" value="Genomic_DNA"/>
</dbReference>
<accession>A0A3S9YL17</accession>
<name>A0A3S9YL17_9ACTN</name>
<dbReference type="RefSeq" id="WP_127154394.1">
    <property type="nucleotide sequence ID" value="NZ_CP029042.1"/>
</dbReference>
<organism evidence="3 4">
    <name type="scientific">Streptomyces lydicus</name>
    <dbReference type="NCBI Taxonomy" id="47763"/>
    <lineage>
        <taxon>Bacteria</taxon>
        <taxon>Bacillati</taxon>
        <taxon>Actinomycetota</taxon>
        <taxon>Actinomycetes</taxon>
        <taxon>Kitasatosporales</taxon>
        <taxon>Streptomycetaceae</taxon>
        <taxon>Streptomyces</taxon>
    </lineage>
</organism>
<evidence type="ECO:0000256" key="2">
    <source>
        <dbReference type="RuleBase" id="RU003707"/>
    </source>
</evidence>
<sequence>MIENFKTLAVAHQGPLLNIQLNSPDTGNALCEPMLDELLTVLGALHDRPEIRVVILSGAGADFCLGGDRREFAESLAADCTGAALRAMGNKARRVCEALAATSAVTIARLHGGVIGAGIALAVFCDLRAGAHSCRFRLPELALGMPPAWGGVLPRLLNECGAARIRELILTGESFDAAKAAELALLHKAVPEDELDEVIARWTRPLVRRSPAALRTAKVMMNAYASANRLADATLFDAELLTTVLAAAGPEPLG</sequence>
<gene>
    <name evidence="3" type="ORF">DDE74_36500</name>
</gene>
<protein>
    <submittedName>
        <fullName evidence="3">Enoyl-CoA hydratase</fullName>
    </submittedName>
</protein>
<dbReference type="AlphaFoldDB" id="A0A3S9YL17"/>
<dbReference type="InterPro" id="IPR029045">
    <property type="entry name" value="ClpP/crotonase-like_dom_sf"/>
</dbReference>
<dbReference type="PANTHER" id="PTHR42964">
    <property type="entry name" value="ENOYL-COA HYDRATASE"/>
    <property type="match status" value="1"/>
</dbReference>
<dbReference type="PROSITE" id="PS00166">
    <property type="entry name" value="ENOYL_COA_HYDRATASE"/>
    <property type="match status" value="1"/>
</dbReference>
<evidence type="ECO:0000256" key="1">
    <source>
        <dbReference type="ARBA" id="ARBA00005254"/>
    </source>
</evidence>
<dbReference type="SUPFAM" id="SSF52096">
    <property type="entry name" value="ClpP/crotonase"/>
    <property type="match status" value="1"/>
</dbReference>
<proteinExistence type="inferred from homology"/>
<dbReference type="Gene3D" id="3.90.226.10">
    <property type="entry name" value="2-enoyl-CoA Hydratase, Chain A, domain 1"/>
    <property type="match status" value="1"/>
</dbReference>